<comment type="similarity">
    <text evidence="2 7">Belongs to the ClpX chaperone family. HslU subfamily.</text>
</comment>
<evidence type="ECO:0000256" key="1">
    <source>
        <dbReference type="ARBA" id="ARBA00004496"/>
    </source>
</evidence>
<keyword evidence="3 7" id="KW-0963">Cytoplasm</keyword>
<keyword evidence="4 7" id="KW-0547">Nucleotide-binding</keyword>
<dbReference type="GO" id="GO:0009376">
    <property type="term" value="C:HslUV protease complex"/>
    <property type="evidence" value="ECO:0007669"/>
    <property type="project" value="UniProtKB-UniRule"/>
</dbReference>
<evidence type="ECO:0000256" key="2">
    <source>
        <dbReference type="ARBA" id="ARBA00009771"/>
    </source>
</evidence>
<feature type="domain" description="AAA+ ATPase" evidence="8">
    <location>
        <begin position="56"/>
        <end position="351"/>
    </location>
</feature>
<evidence type="ECO:0000256" key="5">
    <source>
        <dbReference type="ARBA" id="ARBA00022840"/>
    </source>
</evidence>
<name>A0A3M2I0M9_9GAMM</name>
<feature type="binding site" evidence="7">
    <location>
        <position position="336"/>
    </location>
    <ligand>
        <name>ATP</name>
        <dbReference type="ChEBI" id="CHEBI:30616"/>
    </ligand>
</feature>
<evidence type="ECO:0000256" key="6">
    <source>
        <dbReference type="ARBA" id="ARBA00023186"/>
    </source>
</evidence>
<dbReference type="InterPro" id="IPR019489">
    <property type="entry name" value="Clp_ATPase_C"/>
</dbReference>
<dbReference type="Proteomes" id="UP000275012">
    <property type="component" value="Unassembled WGS sequence"/>
</dbReference>
<dbReference type="NCBIfam" id="TIGR00390">
    <property type="entry name" value="hslU"/>
    <property type="match status" value="1"/>
</dbReference>
<comment type="function">
    <text evidence="7">ATPase subunit of a proteasome-like degradation complex; this subunit has chaperone activity. The binding of ATP and its subsequent hydrolysis by HslU are essential for unfolding of protein substrates subsequently hydrolyzed by HslV. HslU recognizes the N-terminal part of its protein substrates and unfolds these before they are guided to HslV for hydrolysis.</text>
</comment>
<keyword evidence="11" id="KW-1185">Reference proteome</keyword>
<dbReference type="GO" id="GO:0043335">
    <property type="term" value="P:protein unfolding"/>
    <property type="evidence" value="ECO:0007669"/>
    <property type="project" value="UniProtKB-UniRule"/>
</dbReference>
<dbReference type="SUPFAM" id="SSF52540">
    <property type="entry name" value="P-loop containing nucleoside triphosphate hydrolases"/>
    <property type="match status" value="1"/>
</dbReference>
<evidence type="ECO:0000256" key="7">
    <source>
        <dbReference type="HAMAP-Rule" id="MF_00249"/>
    </source>
</evidence>
<dbReference type="OrthoDB" id="9804062at2"/>
<dbReference type="NCBIfam" id="NF003544">
    <property type="entry name" value="PRK05201.1"/>
    <property type="match status" value="1"/>
</dbReference>
<dbReference type="GO" id="GO:0016887">
    <property type="term" value="F:ATP hydrolysis activity"/>
    <property type="evidence" value="ECO:0007669"/>
    <property type="project" value="InterPro"/>
</dbReference>
<feature type="domain" description="Clp ATPase C-terminal" evidence="9">
    <location>
        <begin position="350"/>
        <end position="448"/>
    </location>
</feature>
<keyword evidence="5 7" id="KW-0067">ATP-binding</keyword>
<dbReference type="RefSeq" id="WP_122101356.1">
    <property type="nucleotide sequence ID" value="NZ_RFLY01000007.1"/>
</dbReference>
<proteinExistence type="inferred from homology"/>
<gene>
    <name evidence="7 10" type="primary">hslU</name>
    <name evidence="10" type="ORF">EBB59_06605</name>
</gene>
<dbReference type="Gene3D" id="3.40.50.300">
    <property type="entry name" value="P-loop containing nucleotide triphosphate hydrolases"/>
    <property type="match status" value="2"/>
</dbReference>
<dbReference type="FunFam" id="3.40.50.300:FF:000220">
    <property type="entry name" value="ATP-dependent protease ATPase subunit HslU"/>
    <property type="match status" value="1"/>
</dbReference>
<dbReference type="InterPro" id="IPR004491">
    <property type="entry name" value="HslU"/>
</dbReference>
<dbReference type="EMBL" id="RFLY01000007">
    <property type="protein sequence ID" value="RMH93199.1"/>
    <property type="molecule type" value="Genomic_DNA"/>
</dbReference>
<organism evidence="10 11">
    <name type="scientific">Solilutibacter pythonis</name>
    <dbReference type="NCBI Taxonomy" id="2483112"/>
    <lineage>
        <taxon>Bacteria</taxon>
        <taxon>Pseudomonadati</taxon>
        <taxon>Pseudomonadota</taxon>
        <taxon>Gammaproteobacteria</taxon>
        <taxon>Lysobacterales</taxon>
        <taxon>Lysobacteraceae</taxon>
        <taxon>Solilutibacter</taxon>
    </lineage>
</organism>
<accession>A0A3M2I0M9</accession>
<dbReference type="InterPro" id="IPR027417">
    <property type="entry name" value="P-loop_NTPase"/>
</dbReference>
<dbReference type="Pfam" id="PF07724">
    <property type="entry name" value="AAA_2"/>
    <property type="match status" value="1"/>
</dbReference>
<comment type="caution">
    <text evidence="10">The sequence shown here is derived from an EMBL/GenBank/DDBJ whole genome shotgun (WGS) entry which is preliminary data.</text>
</comment>
<comment type="subcellular location">
    <subcellularLocation>
        <location evidence="1 7">Cytoplasm</location>
    </subcellularLocation>
</comment>
<dbReference type="GO" id="GO:0005524">
    <property type="term" value="F:ATP binding"/>
    <property type="evidence" value="ECO:0007669"/>
    <property type="project" value="UniProtKB-UniRule"/>
</dbReference>
<feature type="binding site" evidence="7">
    <location>
        <begin position="67"/>
        <end position="72"/>
    </location>
    <ligand>
        <name>ATP</name>
        <dbReference type="ChEBI" id="CHEBI:30616"/>
    </ligand>
</feature>
<dbReference type="InterPro" id="IPR003593">
    <property type="entry name" value="AAA+_ATPase"/>
</dbReference>
<dbReference type="Gene3D" id="1.10.8.60">
    <property type="match status" value="1"/>
</dbReference>
<dbReference type="HAMAP" id="MF_00249">
    <property type="entry name" value="HslU"/>
    <property type="match status" value="1"/>
</dbReference>
<evidence type="ECO:0000313" key="10">
    <source>
        <dbReference type="EMBL" id="RMH93199.1"/>
    </source>
</evidence>
<evidence type="ECO:0000256" key="3">
    <source>
        <dbReference type="ARBA" id="ARBA00022490"/>
    </source>
</evidence>
<dbReference type="PANTHER" id="PTHR48102:SF3">
    <property type="entry name" value="ATP-DEPENDENT PROTEASE ATPASE SUBUNIT HSLU"/>
    <property type="match status" value="1"/>
</dbReference>
<dbReference type="AlphaFoldDB" id="A0A3M2I0M9"/>
<protein>
    <recommendedName>
        <fullName evidence="7">ATP-dependent protease ATPase subunit HslU</fullName>
    </recommendedName>
    <alternativeName>
        <fullName evidence="7">Unfoldase HslU</fullName>
    </alternativeName>
</protein>
<dbReference type="GO" id="GO:0008233">
    <property type="term" value="F:peptidase activity"/>
    <property type="evidence" value="ECO:0007669"/>
    <property type="project" value="UniProtKB-KW"/>
</dbReference>
<sequence length="457" mass="50991">MQKIDNTSASMTPREIVAELDRHIVGQNDAKRAVAIALRNRWRRMQLADDMRREVMPKNILMIGPTGVGKTEIARRLATLANAPFVKVEATRFTEVGYVGKDVEQIIRDLADTAVKLYREQAKQRVRTQAEENAEDRILDALLPQRQTTSFGFNIDEATKDEPSKVENDTRRKFRQQLRAGELDHREIEIETAVSLSNVDIMAPPGMEEMGQQLRSMFSQLAGGKTHAKKLAVKAARALLIEEEAGKLVNEDEVREAAIEACEQHGIVFIDEIDKVAKRSEGHGADVSREGVQRDLLPLVEGSTVSTKYGPVKTDHILFIASGAFHLAKPSDLIPEMQGRFPIRVELNALTKADFIRILTEPKAALTRQYVELLGTEGVKLHFADEAVERLAEIAATVNERQENIGARRLHTVLERLLDGLSFDAPDKGGEVLIDAAYVDAHLSELVKDPDLSRYIL</sequence>
<dbReference type="GO" id="GO:0036402">
    <property type="term" value="F:proteasome-activating activity"/>
    <property type="evidence" value="ECO:0007669"/>
    <property type="project" value="UniProtKB-UniRule"/>
</dbReference>
<evidence type="ECO:0000259" key="9">
    <source>
        <dbReference type="SMART" id="SM01086"/>
    </source>
</evidence>
<dbReference type="SMART" id="SM00382">
    <property type="entry name" value="AAA"/>
    <property type="match status" value="1"/>
</dbReference>
<keyword evidence="10" id="KW-0645">Protease</keyword>
<dbReference type="Pfam" id="PF00004">
    <property type="entry name" value="AAA"/>
    <property type="match status" value="1"/>
</dbReference>
<dbReference type="InterPro" id="IPR050052">
    <property type="entry name" value="ATP-dep_Clp_protease_ClpX"/>
</dbReference>
<dbReference type="SMART" id="SM01086">
    <property type="entry name" value="ClpB_D2-small"/>
    <property type="match status" value="1"/>
</dbReference>
<keyword evidence="6 7" id="KW-0143">Chaperone</keyword>
<dbReference type="FunFam" id="3.40.50.300:FF:000213">
    <property type="entry name" value="ATP-dependent protease ATPase subunit HslU"/>
    <property type="match status" value="1"/>
</dbReference>
<feature type="binding site" evidence="7">
    <location>
        <position position="25"/>
    </location>
    <ligand>
        <name>ATP</name>
        <dbReference type="ChEBI" id="CHEBI:30616"/>
    </ligand>
</feature>
<dbReference type="InterPro" id="IPR003959">
    <property type="entry name" value="ATPase_AAA_core"/>
</dbReference>
<comment type="subunit">
    <text evidence="7">A double ring-shaped homohexamer of HslV is capped on each side by a ring-shaped HslU homohexamer. The assembly of the HslU/HslV complex is dependent on binding of ATP.</text>
</comment>
<reference evidence="10 11" key="1">
    <citation type="submission" date="2018-10" db="EMBL/GenBank/DDBJ databases">
        <title>Proposal of Lysobacter pythonis sp. nov. isolated from royal pythons (Python regius).</title>
        <authorList>
            <person name="Hans-Juergen B."/>
            <person name="Huptas C."/>
            <person name="Sandra B."/>
            <person name="Igor L."/>
            <person name="Joachim S."/>
            <person name="Siegfried S."/>
            <person name="Mareike W."/>
            <person name="Peter K."/>
        </authorList>
    </citation>
    <scope>NUCLEOTIDE SEQUENCE [LARGE SCALE GENOMIC DNA]</scope>
    <source>
        <strain evidence="10 11">4284/11</strain>
    </source>
</reference>
<evidence type="ECO:0000256" key="4">
    <source>
        <dbReference type="ARBA" id="ARBA00022741"/>
    </source>
</evidence>
<dbReference type="PANTHER" id="PTHR48102">
    <property type="entry name" value="ATP-DEPENDENT CLP PROTEASE ATP-BINDING SUBUNIT CLPX-LIKE, MITOCHONDRIAL-RELATED"/>
    <property type="match status" value="1"/>
</dbReference>
<evidence type="ECO:0000259" key="8">
    <source>
        <dbReference type="SMART" id="SM00382"/>
    </source>
</evidence>
<dbReference type="CDD" id="cd19498">
    <property type="entry name" value="RecA-like_HslU"/>
    <property type="match status" value="1"/>
</dbReference>
<evidence type="ECO:0000313" key="11">
    <source>
        <dbReference type="Proteomes" id="UP000275012"/>
    </source>
</evidence>
<keyword evidence="10" id="KW-0378">Hydrolase</keyword>
<feature type="binding site" evidence="7">
    <location>
        <position position="271"/>
    </location>
    <ligand>
        <name>ATP</name>
        <dbReference type="ChEBI" id="CHEBI:30616"/>
    </ligand>
</feature>
<feature type="binding site" evidence="7">
    <location>
        <position position="408"/>
    </location>
    <ligand>
        <name>ATP</name>
        <dbReference type="ChEBI" id="CHEBI:30616"/>
    </ligand>
</feature>